<dbReference type="Pfam" id="PF01593">
    <property type="entry name" value="Amino_oxidase"/>
    <property type="match status" value="1"/>
</dbReference>
<organism evidence="5 6">
    <name type="scientific">Nocardiopsis exhalans</name>
    <dbReference type="NCBI Taxonomy" id="163604"/>
    <lineage>
        <taxon>Bacteria</taxon>
        <taxon>Bacillati</taxon>
        <taxon>Actinomycetota</taxon>
        <taxon>Actinomycetes</taxon>
        <taxon>Streptosporangiales</taxon>
        <taxon>Nocardiopsidaceae</taxon>
        <taxon>Nocardiopsis</taxon>
    </lineage>
</organism>
<dbReference type="PANTHER" id="PTHR43563">
    <property type="entry name" value="AMINE OXIDASE"/>
    <property type="match status" value="1"/>
</dbReference>
<comment type="similarity">
    <text evidence="2">Belongs to the flavin monoamine oxidase family.</text>
</comment>
<dbReference type="EMBL" id="CP099837">
    <property type="protein sequence ID" value="USY21341.1"/>
    <property type="molecule type" value="Genomic_DNA"/>
</dbReference>
<keyword evidence="3" id="KW-0560">Oxidoreductase</keyword>
<accession>A0ABY5DE18</accession>
<comment type="cofactor">
    <cofactor evidence="1">
        <name>FAD</name>
        <dbReference type="ChEBI" id="CHEBI:57692"/>
    </cofactor>
</comment>
<evidence type="ECO:0000256" key="1">
    <source>
        <dbReference type="ARBA" id="ARBA00001974"/>
    </source>
</evidence>
<dbReference type="Gene3D" id="3.50.50.60">
    <property type="entry name" value="FAD/NAD(P)-binding domain"/>
    <property type="match status" value="1"/>
</dbReference>
<feature type="domain" description="Amine oxidase" evidence="4">
    <location>
        <begin position="13"/>
        <end position="443"/>
    </location>
</feature>
<keyword evidence="6" id="KW-1185">Reference proteome</keyword>
<evidence type="ECO:0000256" key="2">
    <source>
        <dbReference type="ARBA" id="ARBA00005995"/>
    </source>
</evidence>
<dbReference type="Gene3D" id="3.90.660.10">
    <property type="match status" value="1"/>
</dbReference>
<evidence type="ECO:0000313" key="5">
    <source>
        <dbReference type="EMBL" id="USY21341.1"/>
    </source>
</evidence>
<evidence type="ECO:0000256" key="3">
    <source>
        <dbReference type="ARBA" id="ARBA00023002"/>
    </source>
</evidence>
<dbReference type="Proteomes" id="UP001055940">
    <property type="component" value="Chromosome"/>
</dbReference>
<dbReference type="InterPro" id="IPR001613">
    <property type="entry name" value="Flavin_amine_oxidase"/>
</dbReference>
<protein>
    <submittedName>
        <fullName evidence="5">FAD-dependent oxidoreductase</fullName>
    </submittedName>
</protein>
<proteinExistence type="inferred from homology"/>
<reference evidence="5" key="1">
    <citation type="submission" date="2022-06" db="EMBL/GenBank/DDBJ databases">
        <authorList>
            <person name="Ping M."/>
        </authorList>
    </citation>
    <scope>NUCLEOTIDE SEQUENCE</scope>
    <source>
        <strain evidence="5">JCM11759T</strain>
    </source>
</reference>
<gene>
    <name evidence="5" type="ORF">NE857_06895</name>
</gene>
<evidence type="ECO:0000313" key="6">
    <source>
        <dbReference type="Proteomes" id="UP001055940"/>
    </source>
</evidence>
<dbReference type="RefSeq" id="WP_254420256.1">
    <property type="nucleotide sequence ID" value="NZ_BAAAJB010000001.1"/>
</dbReference>
<dbReference type="Gene3D" id="1.10.405.10">
    <property type="entry name" value="Guanine Nucleotide Dissociation Inhibitor, domain 1"/>
    <property type="match status" value="1"/>
</dbReference>
<dbReference type="PRINTS" id="PR00757">
    <property type="entry name" value="AMINEOXDASEF"/>
</dbReference>
<dbReference type="InterPro" id="IPR050703">
    <property type="entry name" value="Flavin_MAO"/>
</dbReference>
<sequence length="449" mass="48695">MDQARVVVVGAGLAGLSAAEELRARGAGPVVVLEGARSPGGRADAMPRAELEGLSPAPMFIRADERELLELAGKLDVPVERLAHRQDLEDLRVGEDGEVSASRDNLPLSLPWWSRFGGEWLLDRFGRLGEGVDFGSPWLSAKAGHLDAQTAYSWLREYAPDSEVLDLLEEHLTLEAGLPTGRVSLLWLIAHVGRDPAADEEGLGLDARLLVRRLAALADVRVGHHVDLVEQDESGVRVHGDWGTCAAERVVLALSPADADRVEFVPRLSERRRSMQRQWPRAGVVQTELVYWRPFWRNFGRSGQVFFDDGIPAWSIDHSPSDSSHGRLLTHTYTFGEYAPLGADQVSVEDRARHRGLLLENVARALGPLGAKPLAVAQSVSDDGAYSGFYRSPMPPGFLTEYGPVLRSPVGRIHWAGTETAGFPENGDLSGALASGRRAAAEVAAELGS</sequence>
<dbReference type="PANTHER" id="PTHR43563:SF1">
    <property type="entry name" value="AMINE OXIDASE [FLAVIN-CONTAINING] B"/>
    <property type="match status" value="1"/>
</dbReference>
<dbReference type="SUPFAM" id="SSF51905">
    <property type="entry name" value="FAD/NAD(P)-binding domain"/>
    <property type="match status" value="1"/>
</dbReference>
<dbReference type="InterPro" id="IPR036188">
    <property type="entry name" value="FAD/NAD-bd_sf"/>
</dbReference>
<name>A0ABY5DE18_9ACTN</name>
<evidence type="ECO:0000259" key="4">
    <source>
        <dbReference type="Pfam" id="PF01593"/>
    </source>
</evidence>
<dbReference type="InterPro" id="IPR002937">
    <property type="entry name" value="Amino_oxidase"/>
</dbReference>